<protein>
    <submittedName>
        <fullName evidence="3">Pyrophosphatase PpaX</fullName>
        <ecNumber evidence="3">3.6.1.1</ecNumber>
    </submittedName>
</protein>
<dbReference type="InterPro" id="IPR023198">
    <property type="entry name" value="PGP-like_dom2"/>
</dbReference>
<dbReference type="InterPro" id="IPR036412">
    <property type="entry name" value="HAD-like_sf"/>
</dbReference>
<dbReference type="Gene3D" id="3.40.50.1000">
    <property type="entry name" value="HAD superfamily/HAD-like"/>
    <property type="match status" value="1"/>
</dbReference>
<dbReference type="GO" id="GO:0005829">
    <property type="term" value="C:cytosol"/>
    <property type="evidence" value="ECO:0007669"/>
    <property type="project" value="TreeGrafter"/>
</dbReference>
<dbReference type="PANTHER" id="PTHR43434:SF26">
    <property type="entry name" value="PYROPHOSPHATASE PPAX"/>
    <property type="match status" value="1"/>
</dbReference>
<evidence type="ECO:0000256" key="1">
    <source>
        <dbReference type="ARBA" id="ARBA00022801"/>
    </source>
</evidence>
<dbReference type="EC" id="3.6.1.1" evidence="3"/>
<dbReference type="NCBIfam" id="NF009804">
    <property type="entry name" value="PRK13288.1"/>
    <property type="match status" value="1"/>
</dbReference>
<dbReference type="FunFam" id="3.40.50.1000:FF:000022">
    <property type="entry name" value="Phosphoglycolate phosphatase"/>
    <property type="match status" value="1"/>
</dbReference>
<dbReference type="Proteomes" id="UP000752012">
    <property type="component" value="Unassembled WGS sequence"/>
</dbReference>
<gene>
    <name evidence="3" type="primary">ppaX</name>
    <name evidence="3" type="ORF">HCN83_05890</name>
</gene>
<dbReference type="Gene3D" id="1.10.150.240">
    <property type="entry name" value="Putative phosphatase, domain 2"/>
    <property type="match status" value="1"/>
</dbReference>
<keyword evidence="2" id="KW-0460">Magnesium</keyword>
<proteinExistence type="predicted"/>
<keyword evidence="4" id="KW-1185">Reference proteome</keyword>
<comment type="caution">
    <text evidence="3">The sequence shown here is derived from an EMBL/GenBank/DDBJ whole genome shotgun (WGS) entry which is preliminary data.</text>
</comment>
<dbReference type="InterPro" id="IPR006439">
    <property type="entry name" value="HAD-SF_hydro_IA"/>
</dbReference>
<dbReference type="PRINTS" id="PR00413">
    <property type="entry name" value="HADHALOGNASE"/>
</dbReference>
<dbReference type="InterPro" id="IPR041492">
    <property type="entry name" value="HAD_2"/>
</dbReference>
<dbReference type="RefSeq" id="WP_168005441.1">
    <property type="nucleotide sequence ID" value="NZ_JAATHJ010000006.1"/>
</dbReference>
<keyword evidence="1 3" id="KW-0378">Hydrolase</keyword>
<dbReference type="GO" id="GO:0004427">
    <property type="term" value="F:inorganic diphosphate phosphatase activity"/>
    <property type="evidence" value="ECO:0007669"/>
    <property type="project" value="UniProtKB-EC"/>
</dbReference>
<dbReference type="EMBL" id="JAATHJ010000006">
    <property type="protein sequence ID" value="NJP37118.1"/>
    <property type="molecule type" value="Genomic_DNA"/>
</dbReference>
<dbReference type="GO" id="GO:0008967">
    <property type="term" value="F:phosphoglycolate phosphatase activity"/>
    <property type="evidence" value="ECO:0007669"/>
    <property type="project" value="TreeGrafter"/>
</dbReference>
<evidence type="ECO:0000256" key="2">
    <source>
        <dbReference type="ARBA" id="ARBA00022842"/>
    </source>
</evidence>
<evidence type="ECO:0000313" key="4">
    <source>
        <dbReference type="Proteomes" id="UP000752012"/>
    </source>
</evidence>
<dbReference type="SFLD" id="SFLDG01129">
    <property type="entry name" value="C1.5:_HAD__Beta-PGM__Phosphata"/>
    <property type="match status" value="1"/>
</dbReference>
<sequence>MNQKKLNTVLFDLDGTLINTIDLIVASFEHTLDRYFPGAYARDDIARFIGPPLSETFTRLNPDYAEEMIGVYRTFNHAHHDELVKGYEGVHETLEYLRREAYSLAVVTTKRSDTAMKGLKLMKMEQYFPVVIALDHVSNWKPDPEPLLKALGQLERRPEEAIMVGDSEHDILAGKNTGTRSAGVSWSIKGREHLERFEPDTMLDQMTDLISFMEKD</sequence>
<dbReference type="SFLD" id="SFLDS00003">
    <property type="entry name" value="Haloacid_Dehalogenase"/>
    <property type="match status" value="1"/>
</dbReference>
<evidence type="ECO:0000313" key="3">
    <source>
        <dbReference type="EMBL" id="NJP37118.1"/>
    </source>
</evidence>
<organism evidence="3 4">
    <name type="scientific">Alkalicoccus luteus</name>
    <dbReference type="NCBI Taxonomy" id="1237094"/>
    <lineage>
        <taxon>Bacteria</taxon>
        <taxon>Bacillati</taxon>
        <taxon>Bacillota</taxon>
        <taxon>Bacilli</taxon>
        <taxon>Bacillales</taxon>
        <taxon>Bacillaceae</taxon>
        <taxon>Alkalicoccus</taxon>
    </lineage>
</organism>
<reference evidence="3 4" key="1">
    <citation type="submission" date="2020-03" db="EMBL/GenBank/DDBJ databases">
        <title>Assessment of the enzymatic potential of alkaline-tolerant lipase obtained from Bacillus luteus H11 (technogenic soil) for the bioremediation of saline soils contaminated with petroleum substances.</title>
        <authorList>
            <person name="Kalwasinska A."/>
        </authorList>
    </citation>
    <scope>NUCLEOTIDE SEQUENCE [LARGE SCALE GENOMIC DNA]</scope>
    <source>
        <strain evidence="3 4">H11</strain>
    </source>
</reference>
<dbReference type="Pfam" id="PF13419">
    <property type="entry name" value="HAD_2"/>
    <property type="match status" value="1"/>
</dbReference>
<dbReference type="SFLD" id="SFLDG01135">
    <property type="entry name" value="C1.5.6:_HAD__Beta-PGM__Phospha"/>
    <property type="match status" value="1"/>
</dbReference>
<name>A0A969TSZ9_9BACI</name>
<dbReference type="InterPro" id="IPR050155">
    <property type="entry name" value="HAD-like_hydrolase_sf"/>
</dbReference>
<dbReference type="GO" id="GO:0006281">
    <property type="term" value="P:DNA repair"/>
    <property type="evidence" value="ECO:0007669"/>
    <property type="project" value="TreeGrafter"/>
</dbReference>
<dbReference type="NCBIfam" id="TIGR01549">
    <property type="entry name" value="HAD-SF-IA-v1"/>
    <property type="match status" value="1"/>
</dbReference>
<dbReference type="InterPro" id="IPR023214">
    <property type="entry name" value="HAD_sf"/>
</dbReference>
<accession>A0A969TSZ9</accession>
<dbReference type="PANTHER" id="PTHR43434">
    <property type="entry name" value="PHOSPHOGLYCOLATE PHOSPHATASE"/>
    <property type="match status" value="1"/>
</dbReference>
<dbReference type="SUPFAM" id="SSF56784">
    <property type="entry name" value="HAD-like"/>
    <property type="match status" value="1"/>
</dbReference>
<dbReference type="AlphaFoldDB" id="A0A969TSZ9"/>
<dbReference type="CDD" id="cd02616">
    <property type="entry name" value="HAD_PPase"/>
    <property type="match status" value="1"/>
</dbReference>